<comment type="caution">
    <text evidence="5">The sequence shown here is derived from an EMBL/GenBank/DDBJ whole genome shotgun (WGS) entry which is preliminary data.</text>
</comment>
<dbReference type="SUPFAM" id="SSF53335">
    <property type="entry name" value="S-adenosyl-L-methionine-dependent methyltransferases"/>
    <property type="match status" value="1"/>
</dbReference>
<dbReference type="PANTHER" id="PTHR14614">
    <property type="entry name" value="HEPATOCELLULAR CARCINOMA-ASSOCIATED ANTIGEN"/>
    <property type="match status" value="1"/>
</dbReference>
<evidence type="ECO:0000313" key="5">
    <source>
        <dbReference type="EMBL" id="MES1919679.1"/>
    </source>
</evidence>
<evidence type="ECO:0000313" key="6">
    <source>
        <dbReference type="Proteomes" id="UP001439008"/>
    </source>
</evidence>
<name>A0ABV2AJP2_9EUKA</name>
<protein>
    <recommendedName>
        <fullName evidence="7">Methyltransferase</fullName>
    </recommendedName>
</protein>
<keyword evidence="1" id="KW-0489">Methyltransferase</keyword>
<evidence type="ECO:0000256" key="3">
    <source>
        <dbReference type="ARBA" id="ARBA00022691"/>
    </source>
</evidence>
<sequence length="211" mass="23586">MIKMSSRKYKFGSIDIALVDQTEIDYGCCTWQSALIMADFIIDNKNLFVDKIVLEIGAGAALPGILCSKIGCSVVLTDIEYKHEKMVYKTALNNCKINRVDAKMDVLDWNSAFIGALDKFDRNVAILGSDVFFSSKDFNNILSTISAILEICPNSIFYSVYQIRSLSKNIKLINCIDKLGLVLKKDHFIAENNESSFVVLEIARKSKEASD</sequence>
<evidence type="ECO:0008006" key="7">
    <source>
        <dbReference type="Google" id="ProtNLM"/>
    </source>
</evidence>
<dbReference type="EMBL" id="JBDODL010000364">
    <property type="protein sequence ID" value="MES1919679.1"/>
    <property type="molecule type" value="Genomic_DNA"/>
</dbReference>
<proteinExistence type="inferred from homology"/>
<evidence type="ECO:0000256" key="2">
    <source>
        <dbReference type="ARBA" id="ARBA00022679"/>
    </source>
</evidence>
<dbReference type="InterPro" id="IPR019410">
    <property type="entry name" value="Methyltransf_16"/>
</dbReference>
<keyword evidence="6" id="KW-1185">Reference proteome</keyword>
<dbReference type="Gene3D" id="3.40.50.150">
    <property type="entry name" value="Vaccinia Virus protein VP39"/>
    <property type="match status" value="1"/>
</dbReference>
<organism evidence="5 6">
    <name type="scientific">Bonamia ostreae</name>
    <dbReference type="NCBI Taxonomy" id="126728"/>
    <lineage>
        <taxon>Eukaryota</taxon>
        <taxon>Sar</taxon>
        <taxon>Rhizaria</taxon>
        <taxon>Endomyxa</taxon>
        <taxon>Ascetosporea</taxon>
        <taxon>Haplosporida</taxon>
        <taxon>Bonamia</taxon>
    </lineage>
</organism>
<comment type="similarity">
    <text evidence="4">Belongs to the methyltransferase superfamily. METTL23 family.</text>
</comment>
<keyword evidence="3" id="KW-0949">S-adenosyl-L-methionine</keyword>
<dbReference type="PANTHER" id="PTHR14614:SF164">
    <property type="entry name" value="HISTONE-ARGININE METHYLTRANSFERASE METTL23"/>
    <property type="match status" value="1"/>
</dbReference>
<dbReference type="Pfam" id="PF10294">
    <property type="entry name" value="Methyltransf_16"/>
    <property type="match status" value="1"/>
</dbReference>
<gene>
    <name evidence="5" type="ORF">MHBO_001468</name>
</gene>
<keyword evidence="2" id="KW-0808">Transferase</keyword>
<dbReference type="Proteomes" id="UP001439008">
    <property type="component" value="Unassembled WGS sequence"/>
</dbReference>
<dbReference type="InterPro" id="IPR029063">
    <property type="entry name" value="SAM-dependent_MTases_sf"/>
</dbReference>
<evidence type="ECO:0000256" key="4">
    <source>
        <dbReference type="ARBA" id="ARBA00043988"/>
    </source>
</evidence>
<reference evidence="5 6" key="1">
    <citation type="journal article" date="2024" name="BMC Biol.">
        <title>Comparative genomics of Ascetosporea gives new insight into the evolutionary basis for animal parasitism in Rhizaria.</title>
        <authorList>
            <person name="Hiltunen Thoren M."/>
            <person name="Onut-Brannstrom I."/>
            <person name="Alfjorden A."/>
            <person name="Peckova H."/>
            <person name="Swords F."/>
            <person name="Hooper C."/>
            <person name="Holzer A.S."/>
            <person name="Bass D."/>
            <person name="Burki F."/>
        </authorList>
    </citation>
    <scope>NUCLEOTIDE SEQUENCE [LARGE SCALE GENOMIC DNA]</scope>
    <source>
        <strain evidence="5">20-A016</strain>
    </source>
</reference>
<evidence type="ECO:0000256" key="1">
    <source>
        <dbReference type="ARBA" id="ARBA00022603"/>
    </source>
</evidence>
<accession>A0ABV2AJP2</accession>